<sequence length="409" mass="45751">MSSKIHPEMRIAELVEAYPECLSVFAAYGLEELVGEDAMRLLAPFLTLGTALRTRGIALDLFLNSLHQALQQKTPLEAPGLHEITDGSRLSLLGLLPCGLKVPFAKAATRFFQDYHSHASAPVTYAVEGNVNQELSYYKFVDQIESLDELPDIIVSSDFNAFFYRRFRKRFIDEGYFTDVFPSSLNTAFDDTDILDPLGQFTMLTVNPLIIVADLERVGDRPLPTRWSDLLDPMWRRSITLRGDSQFFCHAVLLPFFKDHGTSAMTALAHNVLRGQHPAQMVKEAGADRPEGAALYVMPDFFAHKIARPDKVRIIWPEEGGLISPVTMLVKKQRAAQLKTVTDFLTGAELAKVFAGAWFPSPHPDVTNTLPPGARLKWLGWDYLRHNDLAEVNAAIDEIFLPAVRKGQP</sequence>
<evidence type="ECO:0000313" key="3">
    <source>
        <dbReference type="EMBL" id="ABA89344.1"/>
    </source>
</evidence>
<dbReference type="InterPro" id="IPR038062">
    <property type="entry name" value="ScdA-like_N_sf"/>
</dbReference>
<dbReference type="Gene3D" id="1.10.3910.10">
    <property type="entry name" value="SP0561-like"/>
    <property type="match status" value="1"/>
</dbReference>
<dbReference type="SUPFAM" id="SSF53850">
    <property type="entry name" value="Periplasmic binding protein-like II"/>
    <property type="match status" value="1"/>
</dbReference>
<dbReference type="HOGENOM" id="CLU_055408_0_0_7"/>
<dbReference type="KEGG" id="pca:Pcar_2104"/>
<evidence type="ECO:0000313" key="4">
    <source>
        <dbReference type="Proteomes" id="UP000002534"/>
    </source>
</evidence>
<reference evidence="4" key="1">
    <citation type="submission" date="2005-10" db="EMBL/GenBank/DDBJ databases">
        <title>Complete sequence of Pelobacter carbinolicus DSM 2380.</title>
        <authorList>
            <person name="Copeland A."/>
            <person name="Lucas S."/>
            <person name="Lapidus A."/>
            <person name="Barry K."/>
            <person name="Detter J.C."/>
            <person name="Glavina T."/>
            <person name="Hammon N."/>
            <person name="Israni S."/>
            <person name="Pitluck S."/>
            <person name="Chertkov O."/>
            <person name="Schmutz J."/>
            <person name="Larimer F."/>
            <person name="Land M."/>
            <person name="Kyrpides N."/>
            <person name="Ivanova N."/>
            <person name="Richardson P."/>
        </authorList>
    </citation>
    <scope>NUCLEOTIDE SEQUENCE [LARGE SCALE GENOMIC DNA]</scope>
    <source>
        <strain evidence="4">DSM 2380 / NBRC 103641 / GraBd1</strain>
    </source>
</reference>
<keyword evidence="1" id="KW-0732">Signal</keyword>
<accession>Q3A2R3</accession>
<proteinExistence type="predicted"/>
<gene>
    <name evidence="3" type="ordered locus">Pcar_2104</name>
</gene>
<protein>
    <recommendedName>
        <fullName evidence="2">DUF1858 domain-containing protein</fullName>
    </recommendedName>
</protein>
<dbReference type="Gene3D" id="3.40.190.10">
    <property type="entry name" value="Periplasmic binding protein-like II"/>
    <property type="match status" value="2"/>
</dbReference>
<keyword evidence="4" id="KW-1185">Reference proteome</keyword>
<dbReference type="AlphaFoldDB" id="Q3A2R3"/>
<dbReference type="eggNOG" id="COG1840">
    <property type="taxonomic scope" value="Bacteria"/>
</dbReference>
<dbReference type="RefSeq" id="WP_011341857.1">
    <property type="nucleotide sequence ID" value="NC_007498.2"/>
</dbReference>
<evidence type="ECO:0000259" key="2">
    <source>
        <dbReference type="Pfam" id="PF08984"/>
    </source>
</evidence>
<dbReference type="Proteomes" id="UP000002534">
    <property type="component" value="Chromosome"/>
</dbReference>
<dbReference type="SUPFAM" id="SSF140683">
    <property type="entry name" value="SP0561-like"/>
    <property type="match status" value="1"/>
</dbReference>
<dbReference type="PANTHER" id="PTHR30006">
    <property type="entry name" value="THIAMINE-BINDING PERIPLASMIC PROTEIN-RELATED"/>
    <property type="match status" value="1"/>
</dbReference>
<dbReference type="Pfam" id="PF13343">
    <property type="entry name" value="SBP_bac_6"/>
    <property type="match status" value="1"/>
</dbReference>
<dbReference type="STRING" id="338963.Pcar_2104"/>
<evidence type="ECO:0000256" key="1">
    <source>
        <dbReference type="ARBA" id="ARBA00022729"/>
    </source>
</evidence>
<dbReference type="OrthoDB" id="9766989at2"/>
<name>Q3A2R3_SYNC1</name>
<reference evidence="3 4" key="2">
    <citation type="journal article" date="2012" name="BMC Genomics">
        <title>The genome of Pelobacter carbinolicus reveals surprising metabolic capabilities and physiological features.</title>
        <authorList>
            <person name="Aklujkar M."/>
            <person name="Haveman S.A."/>
            <person name="Didonato R.Jr."/>
            <person name="Chertkov O."/>
            <person name="Han C.S."/>
            <person name="Land M.L."/>
            <person name="Brown P."/>
            <person name="Lovley D.R."/>
        </authorList>
    </citation>
    <scope>NUCLEOTIDE SEQUENCE [LARGE SCALE GENOMIC DNA]</scope>
    <source>
        <strain evidence="4">DSM 2380 / NBRC 103641 / GraBd1</strain>
    </source>
</reference>
<dbReference type="Pfam" id="PF08984">
    <property type="entry name" value="DUF1858"/>
    <property type="match status" value="1"/>
</dbReference>
<organism evidence="3 4">
    <name type="scientific">Syntrophotalea carbinolica (strain DSM 2380 / NBRC 103641 / GraBd1)</name>
    <name type="common">Pelobacter carbinolicus</name>
    <dbReference type="NCBI Taxonomy" id="338963"/>
    <lineage>
        <taxon>Bacteria</taxon>
        <taxon>Pseudomonadati</taxon>
        <taxon>Thermodesulfobacteriota</taxon>
        <taxon>Desulfuromonadia</taxon>
        <taxon>Desulfuromonadales</taxon>
        <taxon>Syntrophotaleaceae</taxon>
        <taxon>Syntrophotalea</taxon>
    </lineage>
</organism>
<dbReference type="EMBL" id="CP000142">
    <property type="protein sequence ID" value="ABA89344.1"/>
    <property type="molecule type" value="Genomic_DNA"/>
</dbReference>
<dbReference type="InterPro" id="IPR015077">
    <property type="entry name" value="DUF1858"/>
</dbReference>
<feature type="domain" description="DUF1858" evidence="2">
    <location>
        <begin position="5"/>
        <end position="62"/>
    </location>
</feature>
<dbReference type="PANTHER" id="PTHR30006:SF2">
    <property type="entry name" value="ABC TRANSPORTER SUBSTRATE-BINDING PROTEIN"/>
    <property type="match status" value="1"/>
</dbReference>